<dbReference type="InterPro" id="IPR002514">
    <property type="entry name" value="Transposase_8"/>
</dbReference>
<protein>
    <submittedName>
        <fullName evidence="1">Transposase</fullName>
    </submittedName>
</protein>
<organism evidence="1 3">
    <name type="scientific">Kouleothrix aurantiaca</name>
    <dbReference type="NCBI Taxonomy" id="186479"/>
    <lineage>
        <taxon>Bacteria</taxon>
        <taxon>Bacillati</taxon>
        <taxon>Chloroflexota</taxon>
        <taxon>Chloroflexia</taxon>
        <taxon>Chloroflexales</taxon>
        <taxon>Roseiflexineae</taxon>
        <taxon>Roseiflexaceae</taxon>
        <taxon>Kouleothrix</taxon>
    </lineage>
</organism>
<sequence>MKKSYTASFKAQVVLELLKETKTFAQLASEHGVAVTVLRDWKLAALKGLPDVFERRDSVTELKLAHERELAELYAEIGRLTTHVNFLKKKLPS</sequence>
<dbReference type="AlphaFoldDB" id="A0A0P9FMQ1"/>
<name>A0A0P9FMQ1_9CHLR</name>
<gene>
    <name evidence="1" type="ORF">SE17_03005</name>
    <name evidence="2" type="ORF">SE17_03020</name>
</gene>
<dbReference type="GO" id="GO:0006313">
    <property type="term" value="P:DNA transposition"/>
    <property type="evidence" value="ECO:0007669"/>
    <property type="project" value="InterPro"/>
</dbReference>
<evidence type="ECO:0000313" key="3">
    <source>
        <dbReference type="Proteomes" id="UP000050509"/>
    </source>
</evidence>
<dbReference type="EMBL" id="LJCR01000039">
    <property type="protein sequence ID" value="KPV54555.1"/>
    <property type="molecule type" value="Genomic_DNA"/>
</dbReference>
<dbReference type="GO" id="GO:0004803">
    <property type="term" value="F:transposase activity"/>
    <property type="evidence" value="ECO:0007669"/>
    <property type="project" value="InterPro"/>
</dbReference>
<accession>A0A0P9FMQ1</accession>
<dbReference type="Gene3D" id="1.10.10.10">
    <property type="entry name" value="Winged helix-like DNA-binding domain superfamily/Winged helix DNA-binding domain"/>
    <property type="match status" value="1"/>
</dbReference>
<dbReference type="GO" id="GO:0003677">
    <property type="term" value="F:DNA binding"/>
    <property type="evidence" value="ECO:0007669"/>
    <property type="project" value="InterPro"/>
</dbReference>
<dbReference type="InterPro" id="IPR036388">
    <property type="entry name" value="WH-like_DNA-bd_sf"/>
</dbReference>
<evidence type="ECO:0000313" key="1">
    <source>
        <dbReference type="EMBL" id="KPV54554.1"/>
    </source>
</evidence>
<keyword evidence="3" id="KW-1185">Reference proteome</keyword>
<dbReference type="InterPro" id="IPR009057">
    <property type="entry name" value="Homeodomain-like_sf"/>
</dbReference>
<comment type="caution">
    <text evidence="1">The sequence shown here is derived from an EMBL/GenBank/DDBJ whole genome shotgun (WGS) entry which is preliminary data.</text>
</comment>
<dbReference type="Pfam" id="PF01527">
    <property type="entry name" value="HTH_Tnp_1"/>
    <property type="match status" value="1"/>
</dbReference>
<reference evidence="1 3" key="1">
    <citation type="submission" date="2015-09" db="EMBL/GenBank/DDBJ databases">
        <title>Draft genome sequence of Kouleothrix aurantiaca JCM 19913.</title>
        <authorList>
            <person name="Hemp J."/>
        </authorList>
    </citation>
    <scope>NUCLEOTIDE SEQUENCE [LARGE SCALE GENOMIC DNA]</scope>
    <source>
        <strain evidence="1 3">COM-B</strain>
    </source>
</reference>
<dbReference type="Proteomes" id="UP000050509">
    <property type="component" value="Unassembled WGS sequence"/>
</dbReference>
<dbReference type="EMBL" id="LJCR01000039">
    <property type="protein sequence ID" value="KPV54554.1"/>
    <property type="molecule type" value="Genomic_DNA"/>
</dbReference>
<proteinExistence type="predicted"/>
<dbReference type="SUPFAM" id="SSF46689">
    <property type="entry name" value="Homeodomain-like"/>
    <property type="match status" value="1"/>
</dbReference>
<evidence type="ECO:0000313" key="2">
    <source>
        <dbReference type="EMBL" id="KPV54555.1"/>
    </source>
</evidence>